<keyword evidence="1" id="KW-0812">Transmembrane</keyword>
<dbReference type="GO" id="GO:0016772">
    <property type="term" value="F:transferase activity, transferring phosphorus-containing groups"/>
    <property type="evidence" value="ECO:0007669"/>
    <property type="project" value="InterPro"/>
</dbReference>
<evidence type="ECO:0000259" key="2">
    <source>
        <dbReference type="Pfam" id="PF00391"/>
    </source>
</evidence>
<keyword evidence="1" id="KW-0472">Membrane</keyword>
<dbReference type="PANTHER" id="PTHR43615:SF1">
    <property type="entry name" value="PPDK_N DOMAIN-CONTAINING PROTEIN"/>
    <property type="match status" value="1"/>
</dbReference>
<evidence type="ECO:0000313" key="3">
    <source>
        <dbReference type="EMBL" id="OGZ13228.1"/>
    </source>
</evidence>
<dbReference type="STRING" id="1798664.A3C93_02020"/>
<keyword evidence="1" id="KW-1133">Transmembrane helix</keyword>
<evidence type="ECO:0000256" key="1">
    <source>
        <dbReference type="SAM" id="Phobius"/>
    </source>
</evidence>
<dbReference type="EMBL" id="MHLO01000006">
    <property type="protein sequence ID" value="OGZ13228.1"/>
    <property type="molecule type" value="Genomic_DNA"/>
</dbReference>
<dbReference type="PANTHER" id="PTHR43615">
    <property type="entry name" value="PHOSPHOENOLPYRUVATE SYNTHASE-RELATED"/>
    <property type="match status" value="1"/>
</dbReference>
<dbReference type="InterPro" id="IPR051549">
    <property type="entry name" value="PEP_Utilizing_Enz"/>
</dbReference>
<evidence type="ECO:0000313" key="4">
    <source>
        <dbReference type="Proteomes" id="UP000178636"/>
    </source>
</evidence>
<reference evidence="3 4" key="1">
    <citation type="journal article" date="2016" name="Nat. Commun.">
        <title>Thousands of microbial genomes shed light on interconnected biogeochemical processes in an aquifer system.</title>
        <authorList>
            <person name="Anantharaman K."/>
            <person name="Brown C.T."/>
            <person name="Hug L.A."/>
            <person name="Sharon I."/>
            <person name="Castelle C.J."/>
            <person name="Probst A.J."/>
            <person name="Thomas B.C."/>
            <person name="Singh A."/>
            <person name="Wilkins M.J."/>
            <person name="Karaoz U."/>
            <person name="Brodie E.L."/>
            <person name="Williams K.H."/>
            <person name="Hubbard S.S."/>
            <person name="Banfield J.F."/>
        </authorList>
    </citation>
    <scope>NUCLEOTIDE SEQUENCE [LARGE SCALE GENOMIC DNA]</scope>
</reference>
<dbReference type="InterPro" id="IPR008279">
    <property type="entry name" value="PEP-util_enz_mobile_dom"/>
</dbReference>
<name>A0A1G2DK87_9BACT</name>
<protein>
    <recommendedName>
        <fullName evidence="2">PEP-utilising enzyme mobile domain-containing protein</fullName>
    </recommendedName>
</protein>
<dbReference type="Gene3D" id="3.50.30.10">
    <property type="entry name" value="Phosphohistidine domain"/>
    <property type="match status" value="1"/>
</dbReference>
<dbReference type="Proteomes" id="UP000178636">
    <property type="component" value="Unassembled WGS sequence"/>
</dbReference>
<gene>
    <name evidence="3" type="ORF">A3C93_02020</name>
</gene>
<dbReference type="AlphaFoldDB" id="A0A1G2DK87"/>
<comment type="caution">
    <text evidence="3">The sequence shown here is derived from an EMBL/GenBank/DDBJ whole genome shotgun (WGS) entry which is preliminary data.</text>
</comment>
<proteinExistence type="predicted"/>
<sequence>MTTYDNSNLAESYSGATTPLTYSFAREVYAGVYPHFLGMMGVSRRLVEANADLFPNMLAFIGNNMYYNLTEWYRMLALLPAYEVNKKFFDRMLGVKEGSAATLFVRNDDALSWISSLKGRFRLLFQITAIVLNFLAMGFLVKRFNRRFDMIFREAKAGLPQTKTYDELVGLFQRTEKSLLALWRTPVANDFAVMVSTGALASRLAKNGETGALPELLRSRSRGPLWSLDPGQALARLALHMGGEEKIVKALRSGDVRSTLQMIDGEFPQIHSELESYIDTYGARSPHELKLESATLSERPEMLIPILAQLVERSGAGGIGGLGEGTMHRGRHGLFSELLAAWSRISIARREETRFRRSLIFGFARTIVLALGGMLVEHKVIGSAGDVFFLRTEELLRPFGEMKKQEGVRELIKTRRESFAYWQMRTLPQRFETDDKVEEIERLLRETTQPVQRRSPSLRGTPACFGGGGVFEGKALVLRSFDPDAPFIDRVLITKHTDPGWTIVFPLLRAIVVERGGMLSHAAIVARELDIPCIVGVPDAVAEFQTGEIVSVDIENGVIAHHDYA</sequence>
<dbReference type="InterPro" id="IPR036637">
    <property type="entry name" value="Phosphohistidine_dom_sf"/>
</dbReference>
<feature type="domain" description="PEP-utilising enzyme mobile" evidence="2">
    <location>
        <begin position="490"/>
        <end position="557"/>
    </location>
</feature>
<dbReference type="SUPFAM" id="SSF52009">
    <property type="entry name" value="Phosphohistidine domain"/>
    <property type="match status" value="1"/>
</dbReference>
<feature type="transmembrane region" description="Helical" evidence="1">
    <location>
        <begin position="123"/>
        <end position="141"/>
    </location>
</feature>
<organism evidence="3 4">
    <name type="scientific">Candidatus Lloydbacteria bacterium RIFCSPHIGHO2_02_FULL_54_17</name>
    <dbReference type="NCBI Taxonomy" id="1798664"/>
    <lineage>
        <taxon>Bacteria</taxon>
        <taxon>Candidatus Lloydiibacteriota</taxon>
    </lineage>
</organism>
<accession>A0A1G2DK87</accession>
<dbReference type="Pfam" id="PF00391">
    <property type="entry name" value="PEP-utilizers"/>
    <property type="match status" value="1"/>
</dbReference>